<protein>
    <submittedName>
        <fullName evidence="1">Uncharacterized protein</fullName>
    </submittedName>
</protein>
<dbReference type="EMBL" id="CAVMJV010000038">
    <property type="protein sequence ID" value="CAK5079465.1"/>
    <property type="molecule type" value="Genomic_DNA"/>
</dbReference>
<reference evidence="1" key="1">
    <citation type="submission" date="2023-11" db="EMBL/GenBank/DDBJ databases">
        <authorList>
            <person name="Poullet M."/>
        </authorList>
    </citation>
    <scope>NUCLEOTIDE SEQUENCE</scope>
    <source>
        <strain evidence="1">E1834</strain>
    </source>
</reference>
<proteinExistence type="predicted"/>
<dbReference type="Proteomes" id="UP001497535">
    <property type="component" value="Unassembled WGS sequence"/>
</dbReference>
<accession>A0ACB0ZN42</accession>
<keyword evidence="2" id="KW-1185">Reference proteome</keyword>
<evidence type="ECO:0000313" key="2">
    <source>
        <dbReference type="Proteomes" id="UP001497535"/>
    </source>
</evidence>
<name>A0ACB0ZN42_MELEN</name>
<evidence type="ECO:0000313" key="1">
    <source>
        <dbReference type="EMBL" id="CAK5079465.1"/>
    </source>
</evidence>
<comment type="caution">
    <text evidence="1">The sequence shown here is derived from an EMBL/GenBank/DDBJ whole genome shotgun (WGS) entry which is preliminary data.</text>
</comment>
<sequence length="58" mass="6280">MSKPLSKTNSINSSLDSTIIDLGIGILSPDVSVPSLYSHSLNCISDGCRRIFCVRRVL</sequence>
<gene>
    <name evidence="1" type="ORF">MENTE1834_LOCUS26577</name>
</gene>
<organism evidence="1 2">
    <name type="scientific">Meloidogyne enterolobii</name>
    <name type="common">Root-knot nematode worm</name>
    <name type="synonym">Meloidogyne mayaguensis</name>
    <dbReference type="NCBI Taxonomy" id="390850"/>
    <lineage>
        <taxon>Eukaryota</taxon>
        <taxon>Metazoa</taxon>
        <taxon>Ecdysozoa</taxon>
        <taxon>Nematoda</taxon>
        <taxon>Chromadorea</taxon>
        <taxon>Rhabditida</taxon>
        <taxon>Tylenchina</taxon>
        <taxon>Tylenchomorpha</taxon>
        <taxon>Tylenchoidea</taxon>
        <taxon>Meloidogynidae</taxon>
        <taxon>Meloidogyninae</taxon>
        <taxon>Meloidogyne</taxon>
    </lineage>
</organism>